<keyword evidence="2" id="KW-0418">Kinase</keyword>
<reference evidence="2 3" key="1">
    <citation type="submission" date="2019-05" db="EMBL/GenBank/DDBJ databases">
        <title>Another draft genome of Portunus trituberculatus and its Hox gene families provides insights of decapod evolution.</title>
        <authorList>
            <person name="Jeong J.-H."/>
            <person name="Song I."/>
            <person name="Kim S."/>
            <person name="Choi T."/>
            <person name="Kim D."/>
            <person name="Ryu S."/>
            <person name="Kim W."/>
        </authorList>
    </citation>
    <scope>NUCLEOTIDE SEQUENCE [LARGE SCALE GENOMIC DNA]</scope>
    <source>
        <tissue evidence="2">Muscle</tissue>
    </source>
</reference>
<dbReference type="PROSITE" id="PS50003">
    <property type="entry name" value="PH_DOMAIN"/>
    <property type="match status" value="1"/>
</dbReference>
<gene>
    <name evidence="2" type="primary">Akt1_0</name>
    <name evidence="2" type="ORF">E2C01_059757</name>
</gene>
<dbReference type="InterPro" id="IPR001849">
    <property type="entry name" value="PH_domain"/>
</dbReference>
<name>A0A5B7H741_PORTR</name>
<dbReference type="Proteomes" id="UP000324222">
    <property type="component" value="Unassembled WGS sequence"/>
</dbReference>
<dbReference type="GO" id="GO:0016301">
    <property type="term" value="F:kinase activity"/>
    <property type="evidence" value="ECO:0007669"/>
    <property type="project" value="UniProtKB-KW"/>
</dbReference>
<comment type="caution">
    <text evidence="2">The sequence shown here is derived from an EMBL/GenBank/DDBJ whole genome shotgun (WGS) entry which is preliminary data.</text>
</comment>
<feature type="domain" description="PH" evidence="1">
    <location>
        <begin position="11"/>
        <end position="75"/>
    </location>
</feature>
<protein>
    <submittedName>
        <fullName evidence="2">RAC serine/threonine-protein kinase</fullName>
    </submittedName>
</protein>
<dbReference type="Gene3D" id="2.30.29.30">
    <property type="entry name" value="Pleckstrin-homology domain (PH domain)/Phosphotyrosine-binding domain (PTB)"/>
    <property type="match status" value="1"/>
</dbReference>
<evidence type="ECO:0000313" key="2">
    <source>
        <dbReference type="EMBL" id="MPC65619.1"/>
    </source>
</evidence>
<dbReference type="Pfam" id="PF00169">
    <property type="entry name" value="PH"/>
    <property type="match status" value="1"/>
</dbReference>
<accession>A0A5B7H741</accession>
<dbReference type="EMBL" id="VSRR010023596">
    <property type="protein sequence ID" value="MPC65619.1"/>
    <property type="molecule type" value="Genomic_DNA"/>
</dbReference>
<dbReference type="AlphaFoldDB" id="A0A5B7H741"/>
<keyword evidence="3" id="KW-1185">Reference proteome</keyword>
<organism evidence="2 3">
    <name type="scientific">Portunus trituberculatus</name>
    <name type="common">Swimming crab</name>
    <name type="synonym">Neptunus trituberculatus</name>
    <dbReference type="NCBI Taxonomy" id="210409"/>
    <lineage>
        <taxon>Eukaryota</taxon>
        <taxon>Metazoa</taxon>
        <taxon>Ecdysozoa</taxon>
        <taxon>Arthropoda</taxon>
        <taxon>Crustacea</taxon>
        <taxon>Multicrustacea</taxon>
        <taxon>Malacostraca</taxon>
        <taxon>Eumalacostraca</taxon>
        <taxon>Eucarida</taxon>
        <taxon>Decapoda</taxon>
        <taxon>Pleocyemata</taxon>
        <taxon>Brachyura</taxon>
        <taxon>Eubrachyura</taxon>
        <taxon>Portunoidea</taxon>
        <taxon>Portunidae</taxon>
        <taxon>Portuninae</taxon>
        <taxon>Portunus</taxon>
    </lineage>
</organism>
<dbReference type="InterPro" id="IPR011993">
    <property type="entry name" value="PH-like_dom_sf"/>
</dbReference>
<dbReference type="SUPFAM" id="SSF50729">
    <property type="entry name" value="PH domain-like"/>
    <property type="match status" value="1"/>
</dbReference>
<evidence type="ECO:0000259" key="1">
    <source>
        <dbReference type="PROSITE" id="PS50003"/>
    </source>
</evidence>
<dbReference type="OrthoDB" id="63267at2759"/>
<evidence type="ECO:0000313" key="3">
    <source>
        <dbReference type="Proteomes" id="UP000324222"/>
    </source>
</evidence>
<sequence>MDEAAPPPTPAIVKEGWLNKRGEHIKNWRQRYFFLQEDGTLLGFKTKPEHGLEDPLNNFTVKVMYIYSTPEIFMI</sequence>
<keyword evidence="2" id="KW-0808">Transferase</keyword>
<proteinExistence type="predicted"/>